<dbReference type="InterPro" id="IPR023485">
    <property type="entry name" value="Ptyr_pPase"/>
</dbReference>
<dbReference type="EMBL" id="CP031356">
    <property type="protein sequence ID" value="AXK46870.1"/>
    <property type="molecule type" value="Genomic_DNA"/>
</dbReference>
<evidence type="ECO:0000313" key="10">
    <source>
        <dbReference type="Proteomes" id="UP000282185"/>
    </source>
</evidence>
<reference evidence="8 10" key="2">
    <citation type="submission" date="2018-08" db="EMBL/GenBank/DDBJ databases">
        <title>Brachybacterium saurashtrense DSM 23186.</title>
        <authorList>
            <person name="Li Y."/>
        </authorList>
    </citation>
    <scope>NUCLEOTIDE SEQUENCE [LARGE SCALE GENOMIC DNA]</scope>
    <source>
        <strain evidence="8 10">DSM 23186</strain>
    </source>
</reference>
<keyword evidence="4" id="KW-0904">Protein phosphatase</keyword>
<name>A0A345YSG8_9MICO</name>
<evidence type="ECO:0000259" key="6">
    <source>
        <dbReference type="SMART" id="SM00226"/>
    </source>
</evidence>
<feature type="active site" description="Nucleophile" evidence="5">
    <location>
        <position position="34"/>
    </location>
</feature>
<dbReference type="InterPro" id="IPR017867">
    <property type="entry name" value="Tyr_phospatase_low_mol_wt"/>
</dbReference>
<comment type="similarity">
    <text evidence="1">Belongs to the low molecular weight phosphotyrosine protein phosphatase family.</text>
</comment>
<keyword evidence="3" id="KW-0378">Hydrolase</keyword>
<keyword evidence="9" id="KW-1185">Reference proteome</keyword>
<evidence type="ECO:0000256" key="5">
    <source>
        <dbReference type="PIRSR" id="PIRSR617867-1"/>
    </source>
</evidence>
<protein>
    <recommendedName>
        <fullName evidence="2">protein-tyrosine-phosphatase</fullName>
        <ecNumber evidence="2">3.1.3.48</ecNumber>
    </recommendedName>
</protein>
<dbReference type="Pfam" id="PF01451">
    <property type="entry name" value="LMWPc"/>
    <property type="match status" value="1"/>
</dbReference>
<proteinExistence type="inferred from homology"/>
<dbReference type="InterPro" id="IPR050438">
    <property type="entry name" value="LMW_PTPase"/>
</dbReference>
<accession>A0A345YSG8</accession>
<dbReference type="EMBL" id="QSWH01000004">
    <property type="protein sequence ID" value="RRR22585.1"/>
    <property type="molecule type" value="Genomic_DNA"/>
</dbReference>
<reference evidence="7 9" key="1">
    <citation type="submission" date="2018-07" db="EMBL/GenBank/DDBJ databases">
        <title>Brachybacterium saurashtrense DSM 23186 genome sequence.</title>
        <authorList>
            <person name="Guo L."/>
        </authorList>
    </citation>
    <scope>NUCLEOTIDE SEQUENCE [LARGE SCALE GENOMIC DNA]</scope>
    <source>
        <strain evidence="7 9">DSM 23186</strain>
    </source>
</reference>
<sequence length="196" mass="20435">MSPPAVTCSGYAGPVTSPDAAPASPPGLSVLFVCTGNVCRSPFAELLLRAQVPGLAVASRGIHALAGEPMERQMAAELARRGGDPEGFRARQVTVADLGADLVLTMSPRQRRFLVEEHPAAARRSGLLGHVPQLAALAAAHGGLDRDVIAQWSRARHPGGQEVPDPYRRPPEVAAATAARLEDLLGQLAPLLAAAR</sequence>
<dbReference type="KEGG" id="bsau:DWV08_15440"/>
<dbReference type="OrthoDB" id="9784339at2"/>
<dbReference type="InterPro" id="IPR036196">
    <property type="entry name" value="Ptyr_pPase_sf"/>
</dbReference>
<dbReference type="SUPFAM" id="SSF52788">
    <property type="entry name" value="Phosphotyrosine protein phosphatases I"/>
    <property type="match status" value="1"/>
</dbReference>
<dbReference type="PANTHER" id="PTHR11717">
    <property type="entry name" value="LOW MOLECULAR WEIGHT PROTEIN TYROSINE PHOSPHATASE"/>
    <property type="match status" value="1"/>
</dbReference>
<dbReference type="Proteomes" id="UP000254236">
    <property type="component" value="Chromosome"/>
</dbReference>
<gene>
    <name evidence="7" type="ORF">DWV08_15440</name>
    <name evidence="8" type="ORF">DXU92_10060</name>
</gene>
<dbReference type="GO" id="GO:0004725">
    <property type="term" value="F:protein tyrosine phosphatase activity"/>
    <property type="evidence" value="ECO:0007669"/>
    <property type="project" value="UniProtKB-EC"/>
</dbReference>
<feature type="domain" description="Phosphotyrosine protein phosphatase I" evidence="6">
    <location>
        <begin position="28"/>
        <end position="191"/>
    </location>
</feature>
<evidence type="ECO:0000313" key="9">
    <source>
        <dbReference type="Proteomes" id="UP000254236"/>
    </source>
</evidence>
<evidence type="ECO:0000313" key="7">
    <source>
        <dbReference type="EMBL" id="AXK46870.1"/>
    </source>
</evidence>
<feature type="active site" evidence="5">
    <location>
        <position position="40"/>
    </location>
</feature>
<dbReference type="Proteomes" id="UP000282185">
    <property type="component" value="Unassembled WGS sequence"/>
</dbReference>
<dbReference type="SMART" id="SM00226">
    <property type="entry name" value="LMWPc"/>
    <property type="match status" value="1"/>
</dbReference>
<dbReference type="PRINTS" id="PR00719">
    <property type="entry name" value="LMWPTPASE"/>
</dbReference>
<evidence type="ECO:0000256" key="2">
    <source>
        <dbReference type="ARBA" id="ARBA00013064"/>
    </source>
</evidence>
<evidence type="ECO:0000313" key="8">
    <source>
        <dbReference type="EMBL" id="RRR22585.1"/>
    </source>
</evidence>
<evidence type="ECO:0000256" key="3">
    <source>
        <dbReference type="ARBA" id="ARBA00022801"/>
    </source>
</evidence>
<organism evidence="8 10">
    <name type="scientific">Brachybacterium saurashtrense</name>
    <dbReference type="NCBI Taxonomy" id="556288"/>
    <lineage>
        <taxon>Bacteria</taxon>
        <taxon>Bacillati</taxon>
        <taxon>Actinomycetota</taxon>
        <taxon>Actinomycetes</taxon>
        <taxon>Micrococcales</taxon>
        <taxon>Dermabacteraceae</taxon>
        <taxon>Brachybacterium</taxon>
    </lineage>
</organism>
<dbReference type="AlphaFoldDB" id="A0A345YSG8"/>
<dbReference type="PANTHER" id="PTHR11717:SF7">
    <property type="entry name" value="LOW MOLECULAR WEIGHT PHOSPHOTYROSINE PROTEIN PHOSPHATASE"/>
    <property type="match status" value="1"/>
</dbReference>
<dbReference type="Gene3D" id="3.40.50.2300">
    <property type="match status" value="1"/>
</dbReference>
<evidence type="ECO:0000256" key="4">
    <source>
        <dbReference type="ARBA" id="ARBA00022912"/>
    </source>
</evidence>
<dbReference type="EC" id="3.1.3.48" evidence="2"/>
<evidence type="ECO:0000256" key="1">
    <source>
        <dbReference type="ARBA" id="ARBA00011063"/>
    </source>
</evidence>